<dbReference type="HOGENOM" id="CLU_1245247_0_0_1"/>
<gene>
    <name evidence="1" type="ORF">UREG_07908</name>
</gene>
<dbReference type="AlphaFoldDB" id="C4K094"/>
<proteinExistence type="predicted"/>
<dbReference type="RefSeq" id="XP_002582221.1">
    <property type="nucleotide sequence ID" value="XM_002582175.1"/>
</dbReference>
<dbReference type="VEuPathDB" id="FungiDB:UREG_07908"/>
<name>C4K094_UNCRE</name>
<dbReference type="InParanoid" id="C4K094"/>
<evidence type="ECO:0000313" key="2">
    <source>
        <dbReference type="Proteomes" id="UP000002058"/>
    </source>
</evidence>
<dbReference type="OMA" id="TSIMETQ"/>
<evidence type="ECO:0000313" key="1">
    <source>
        <dbReference type="EMBL" id="EEP83043.1"/>
    </source>
</evidence>
<dbReference type="Proteomes" id="UP000002058">
    <property type="component" value="Unassembled WGS sequence"/>
</dbReference>
<sequence>MACRLYELGQFDEVLERFKIFKPMDIKPKDNELAKVTEDMLTVGIQYIQQSITHNTVSKPKAVEMLREMRRIAREAPQTARIDTVERLLEKLPTVIQNIVGEPAKRQEDMIYYSLLLLSKSHPGRIFLADTPTGREVQVGNTDSKPGKQGSFREVLRWLAEMHFGWTFRVKMNGRQEFCCTHDKNISRMQGGKFRYPVY</sequence>
<organism evidence="1 2">
    <name type="scientific">Uncinocarpus reesii (strain UAMH 1704)</name>
    <dbReference type="NCBI Taxonomy" id="336963"/>
    <lineage>
        <taxon>Eukaryota</taxon>
        <taxon>Fungi</taxon>
        <taxon>Dikarya</taxon>
        <taxon>Ascomycota</taxon>
        <taxon>Pezizomycotina</taxon>
        <taxon>Eurotiomycetes</taxon>
        <taxon>Eurotiomycetidae</taxon>
        <taxon>Onygenales</taxon>
        <taxon>Onygenaceae</taxon>
        <taxon>Uncinocarpus</taxon>
    </lineage>
</organism>
<protein>
    <submittedName>
        <fullName evidence="1">Uncharacterized protein</fullName>
    </submittedName>
</protein>
<keyword evidence="2" id="KW-1185">Reference proteome</keyword>
<dbReference type="eggNOG" id="ENOG502T57V">
    <property type="taxonomic scope" value="Eukaryota"/>
</dbReference>
<accession>C4K094</accession>
<dbReference type="KEGG" id="ure:UREG_07908"/>
<reference evidence="2" key="1">
    <citation type="journal article" date="2009" name="Genome Res.">
        <title>Comparative genomic analyses of the human fungal pathogens Coccidioides and their relatives.</title>
        <authorList>
            <person name="Sharpton T.J."/>
            <person name="Stajich J.E."/>
            <person name="Rounsley S.D."/>
            <person name="Gardner M.J."/>
            <person name="Wortman J.R."/>
            <person name="Jordar V.S."/>
            <person name="Maiti R."/>
            <person name="Kodira C.D."/>
            <person name="Neafsey D.E."/>
            <person name="Zeng Q."/>
            <person name="Hung C.-Y."/>
            <person name="McMahan C."/>
            <person name="Muszewska A."/>
            <person name="Grynberg M."/>
            <person name="Mandel M.A."/>
            <person name="Kellner E.M."/>
            <person name="Barker B.M."/>
            <person name="Galgiani J.N."/>
            <person name="Orbach M.J."/>
            <person name="Kirkland T.N."/>
            <person name="Cole G.T."/>
            <person name="Henn M.R."/>
            <person name="Birren B.W."/>
            <person name="Taylor J.W."/>
        </authorList>
    </citation>
    <scope>NUCLEOTIDE SEQUENCE [LARGE SCALE GENOMIC DNA]</scope>
    <source>
        <strain evidence="2">UAMH 1704</strain>
    </source>
</reference>
<dbReference type="GeneID" id="8442266"/>
<dbReference type="OrthoDB" id="10514494at2759"/>
<dbReference type="EMBL" id="CH476620">
    <property type="protein sequence ID" value="EEP83043.1"/>
    <property type="molecule type" value="Genomic_DNA"/>
</dbReference>